<protein>
    <submittedName>
        <fullName evidence="2">Uncharacterized protein</fullName>
    </submittedName>
</protein>
<feature type="region of interest" description="Disordered" evidence="1">
    <location>
        <begin position="1"/>
        <end position="24"/>
    </location>
</feature>
<proteinExistence type="predicted"/>
<keyword evidence="3" id="KW-1185">Reference proteome</keyword>
<dbReference type="AlphaFoldDB" id="A0A2J8AF19"/>
<dbReference type="EMBL" id="PGGS01000038">
    <property type="protein sequence ID" value="PNH11115.1"/>
    <property type="molecule type" value="Genomic_DNA"/>
</dbReference>
<reference evidence="2 3" key="1">
    <citation type="journal article" date="2017" name="Mol. Biol. Evol.">
        <title>The 4-celled Tetrabaena socialis nuclear genome reveals the essential components for genetic control of cell number at the origin of multicellularity in the volvocine lineage.</title>
        <authorList>
            <person name="Featherston J."/>
            <person name="Arakaki Y."/>
            <person name="Hanschen E.R."/>
            <person name="Ferris P.J."/>
            <person name="Michod R.E."/>
            <person name="Olson B.J.S.C."/>
            <person name="Nozaki H."/>
            <person name="Durand P.M."/>
        </authorList>
    </citation>
    <scope>NUCLEOTIDE SEQUENCE [LARGE SCALE GENOMIC DNA]</scope>
    <source>
        <strain evidence="2 3">NIES-571</strain>
    </source>
</reference>
<sequence length="123" mass="12981">MVSLPAFSLGHSTPPPRRVPTAQTSKLKKHVYQLMSSGMTDSTAHHDGAPCAGTYREDVVGLRPLGRCSYMAGPNFGMVEIDWEKRVAHLTVRDAAGGGVAASSDGVQQHVAFSLDTCAPMAA</sequence>
<dbReference type="OrthoDB" id="10266805at2759"/>
<name>A0A2J8AF19_9CHLO</name>
<comment type="caution">
    <text evidence="2">The sequence shown here is derived from an EMBL/GenBank/DDBJ whole genome shotgun (WGS) entry which is preliminary data.</text>
</comment>
<evidence type="ECO:0000256" key="1">
    <source>
        <dbReference type="SAM" id="MobiDB-lite"/>
    </source>
</evidence>
<evidence type="ECO:0000313" key="2">
    <source>
        <dbReference type="EMBL" id="PNH11115.1"/>
    </source>
</evidence>
<dbReference type="PANTHER" id="PTHR33987">
    <property type="entry name" value="CALCINEURIN-LIKE METALLO-PHOSPHOESTERASE SUPERFAMILY PROTEIN"/>
    <property type="match status" value="1"/>
</dbReference>
<evidence type="ECO:0000313" key="3">
    <source>
        <dbReference type="Proteomes" id="UP000236333"/>
    </source>
</evidence>
<organism evidence="2 3">
    <name type="scientific">Tetrabaena socialis</name>
    <dbReference type="NCBI Taxonomy" id="47790"/>
    <lineage>
        <taxon>Eukaryota</taxon>
        <taxon>Viridiplantae</taxon>
        <taxon>Chlorophyta</taxon>
        <taxon>core chlorophytes</taxon>
        <taxon>Chlorophyceae</taxon>
        <taxon>CS clade</taxon>
        <taxon>Chlamydomonadales</taxon>
        <taxon>Tetrabaenaceae</taxon>
        <taxon>Tetrabaena</taxon>
    </lineage>
</organism>
<dbReference type="PANTHER" id="PTHR33987:SF2">
    <property type="entry name" value="ALKALINE PHOSPHATASE D"/>
    <property type="match status" value="1"/>
</dbReference>
<gene>
    <name evidence="2" type="ORF">TSOC_002087</name>
</gene>
<accession>A0A2J8AF19</accession>
<dbReference type="Proteomes" id="UP000236333">
    <property type="component" value="Unassembled WGS sequence"/>
</dbReference>